<organism evidence="3 4">
    <name type="scientific">Larinioides sclopetarius</name>
    <dbReference type="NCBI Taxonomy" id="280406"/>
    <lineage>
        <taxon>Eukaryota</taxon>
        <taxon>Metazoa</taxon>
        <taxon>Ecdysozoa</taxon>
        <taxon>Arthropoda</taxon>
        <taxon>Chelicerata</taxon>
        <taxon>Arachnida</taxon>
        <taxon>Araneae</taxon>
        <taxon>Araneomorphae</taxon>
        <taxon>Entelegynae</taxon>
        <taxon>Araneoidea</taxon>
        <taxon>Araneidae</taxon>
        <taxon>Larinioides</taxon>
    </lineage>
</organism>
<gene>
    <name evidence="3" type="ORF">LARSCL_LOCUS8826</name>
</gene>
<keyword evidence="4" id="KW-1185">Reference proteome</keyword>
<protein>
    <recommendedName>
        <fullName evidence="5">Speckle-type POZ protein</fullName>
    </recommendedName>
</protein>
<dbReference type="EMBL" id="CAXIEN010000096">
    <property type="protein sequence ID" value="CAL1276738.1"/>
    <property type="molecule type" value="Genomic_DNA"/>
</dbReference>
<dbReference type="AlphaFoldDB" id="A0AAV2A1Z8"/>
<dbReference type="SUPFAM" id="SSF49599">
    <property type="entry name" value="TRAF domain-like"/>
    <property type="match status" value="1"/>
</dbReference>
<evidence type="ECO:0000313" key="4">
    <source>
        <dbReference type="Proteomes" id="UP001497382"/>
    </source>
</evidence>
<accession>A0AAV2A1Z8</accession>
<dbReference type="Proteomes" id="UP001497382">
    <property type="component" value="Unassembled WGS sequence"/>
</dbReference>
<sequence length="471" mass="55010">MFKPFERIESPVFIANALEGTKWSLWLYPLGDTSENEFVSFYLYRENFNGPDVIEINYQLALLNKDGSFLKERTVRKGFRKKEDWGFQEFIERDQVFFTKKEASISEDTLTLQCTLWKHGEACAQLKHSQARTVFTVNRRSFVWKIDAFSTLKPGSKNRLTDGFNDFDLVLNEELDDLEKKIILNINSIDLRIKYFSFKISLIDLEGKRENCKMKEYFIDDLQDGPVSSMLIFSDKLMEHSNRYLLNDTLFLDCEYVFSIETHSCESFDFGTICSKSIGEVIESKKKHYVAQNMPNLIADLKSMYNDSIFNDTELRTSTQTFPAHKGILSARSPVFRRMFSNDMKENSGHVEITDLEDDTVHRMLTYVYTDSLENLQFDSAFKLFEAADKYQILSLKIRCSSFMKENLIPAKACELLILADQHQDVDLKCFVQDYILEHDKEVFGSQEWKDFMDTNLKLAADIMYKKVYPV</sequence>
<feature type="domain" description="BTB" evidence="1">
    <location>
        <begin position="311"/>
        <end position="377"/>
    </location>
</feature>
<dbReference type="Gene3D" id="3.30.710.10">
    <property type="entry name" value="Potassium Channel Kv1.1, Chain A"/>
    <property type="match status" value="1"/>
</dbReference>
<evidence type="ECO:0000313" key="3">
    <source>
        <dbReference type="EMBL" id="CAL1276738.1"/>
    </source>
</evidence>
<dbReference type="InterPro" id="IPR002083">
    <property type="entry name" value="MATH/TRAF_dom"/>
</dbReference>
<dbReference type="InterPro" id="IPR008974">
    <property type="entry name" value="TRAF-like"/>
</dbReference>
<dbReference type="GO" id="GO:0030163">
    <property type="term" value="P:protein catabolic process"/>
    <property type="evidence" value="ECO:0007669"/>
    <property type="project" value="UniProtKB-ARBA"/>
</dbReference>
<dbReference type="PROSITE" id="PS50144">
    <property type="entry name" value="MATH"/>
    <property type="match status" value="1"/>
</dbReference>
<feature type="domain" description="MATH" evidence="2">
    <location>
        <begin position="1"/>
        <end position="116"/>
    </location>
</feature>
<proteinExistence type="predicted"/>
<dbReference type="Pfam" id="PF00651">
    <property type="entry name" value="BTB"/>
    <property type="match status" value="1"/>
</dbReference>
<dbReference type="SMART" id="SM00225">
    <property type="entry name" value="BTB"/>
    <property type="match status" value="1"/>
</dbReference>
<name>A0AAV2A1Z8_9ARAC</name>
<dbReference type="Gene3D" id="1.25.40.420">
    <property type="match status" value="1"/>
</dbReference>
<evidence type="ECO:0008006" key="5">
    <source>
        <dbReference type="Google" id="ProtNLM"/>
    </source>
</evidence>
<evidence type="ECO:0000259" key="2">
    <source>
        <dbReference type="PROSITE" id="PS50144"/>
    </source>
</evidence>
<dbReference type="Pfam" id="PF22486">
    <property type="entry name" value="MATH_2"/>
    <property type="match status" value="1"/>
</dbReference>
<dbReference type="InterPro" id="IPR011333">
    <property type="entry name" value="SKP1/BTB/POZ_sf"/>
</dbReference>
<dbReference type="CDD" id="cd00121">
    <property type="entry name" value="MATH"/>
    <property type="match status" value="1"/>
</dbReference>
<evidence type="ECO:0000259" key="1">
    <source>
        <dbReference type="PROSITE" id="PS50097"/>
    </source>
</evidence>
<dbReference type="InterPro" id="IPR000210">
    <property type="entry name" value="BTB/POZ_dom"/>
</dbReference>
<reference evidence="3 4" key="1">
    <citation type="submission" date="2024-04" db="EMBL/GenBank/DDBJ databases">
        <authorList>
            <person name="Rising A."/>
            <person name="Reimegard J."/>
            <person name="Sonavane S."/>
            <person name="Akerstrom W."/>
            <person name="Nylinder S."/>
            <person name="Hedman E."/>
            <person name="Kallberg Y."/>
        </authorList>
    </citation>
    <scope>NUCLEOTIDE SEQUENCE [LARGE SCALE GENOMIC DNA]</scope>
</reference>
<comment type="caution">
    <text evidence="3">The sequence shown here is derived from an EMBL/GenBank/DDBJ whole genome shotgun (WGS) entry which is preliminary data.</text>
</comment>
<dbReference type="SUPFAM" id="SSF54695">
    <property type="entry name" value="POZ domain"/>
    <property type="match status" value="1"/>
</dbReference>
<dbReference type="PANTHER" id="PTHR24413">
    <property type="entry name" value="SPECKLE-TYPE POZ PROTEIN"/>
    <property type="match status" value="1"/>
</dbReference>
<dbReference type="PROSITE" id="PS50097">
    <property type="entry name" value="BTB"/>
    <property type="match status" value="1"/>
</dbReference>
<dbReference type="Gene3D" id="2.60.210.10">
    <property type="entry name" value="Apoptosis, Tumor Necrosis Factor Receptor Associated Protein 2, Chain A"/>
    <property type="match status" value="1"/>
</dbReference>